<proteinExistence type="predicted"/>
<evidence type="ECO:0000313" key="2">
    <source>
        <dbReference type="EMBL" id="CAF9924391.1"/>
    </source>
</evidence>
<accession>A0A8H3FGW3</accession>
<evidence type="ECO:0000313" key="3">
    <source>
        <dbReference type="Proteomes" id="UP000664203"/>
    </source>
</evidence>
<name>A0A8H3FGW3_9LECA</name>
<dbReference type="Proteomes" id="UP000664203">
    <property type="component" value="Unassembled WGS sequence"/>
</dbReference>
<comment type="caution">
    <text evidence="2">The sequence shown here is derived from an EMBL/GenBank/DDBJ whole genome shotgun (WGS) entry which is preliminary data.</text>
</comment>
<evidence type="ECO:0000256" key="1">
    <source>
        <dbReference type="SAM" id="MobiDB-lite"/>
    </source>
</evidence>
<sequence>MTVFDECKSAEPQSSWETKLVRAHAILVTGQMHHPEEFDEIVEQLEEDTSSGAQATTTFKEIGLSAAIANVAALFEYGTLKPDVMSRLRLAYELAQFNIESRSGPPNRISRTEGINAPKTAAAKAPSRSGSASRSKAANKTKTTTPKATAKAIPPHSRRQASATLSPDPSTSGNTDTEPPPDYRTLLRMIKELVQERGQQADGLTATF</sequence>
<protein>
    <submittedName>
        <fullName evidence="2">Uncharacterized protein</fullName>
    </submittedName>
</protein>
<dbReference type="AlphaFoldDB" id="A0A8H3FGW3"/>
<keyword evidence="3" id="KW-1185">Reference proteome</keyword>
<feature type="compositionally biased region" description="Polar residues" evidence="1">
    <location>
        <begin position="160"/>
        <end position="177"/>
    </location>
</feature>
<gene>
    <name evidence="2" type="ORF">ALECFALPRED_002738</name>
</gene>
<dbReference type="OrthoDB" id="2017974at2759"/>
<dbReference type="EMBL" id="CAJPDR010000189">
    <property type="protein sequence ID" value="CAF9924391.1"/>
    <property type="molecule type" value="Genomic_DNA"/>
</dbReference>
<reference evidence="2" key="1">
    <citation type="submission" date="2021-03" db="EMBL/GenBank/DDBJ databases">
        <authorList>
            <person name="Tagirdzhanova G."/>
        </authorList>
    </citation>
    <scope>NUCLEOTIDE SEQUENCE</scope>
</reference>
<organism evidence="2 3">
    <name type="scientific">Alectoria fallacina</name>
    <dbReference type="NCBI Taxonomy" id="1903189"/>
    <lineage>
        <taxon>Eukaryota</taxon>
        <taxon>Fungi</taxon>
        <taxon>Dikarya</taxon>
        <taxon>Ascomycota</taxon>
        <taxon>Pezizomycotina</taxon>
        <taxon>Lecanoromycetes</taxon>
        <taxon>OSLEUM clade</taxon>
        <taxon>Lecanoromycetidae</taxon>
        <taxon>Lecanorales</taxon>
        <taxon>Lecanorineae</taxon>
        <taxon>Parmeliaceae</taxon>
        <taxon>Alectoria</taxon>
    </lineage>
</organism>
<feature type="region of interest" description="Disordered" evidence="1">
    <location>
        <begin position="101"/>
        <end position="182"/>
    </location>
</feature>
<feature type="compositionally biased region" description="Low complexity" evidence="1">
    <location>
        <begin position="121"/>
        <end position="152"/>
    </location>
</feature>